<dbReference type="InterPro" id="IPR002018">
    <property type="entry name" value="CarbesteraseB"/>
</dbReference>
<evidence type="ECO:0000313" key="3">
    <source>
        <dbReference type="Proteomes" id="UP001301769"/>
    </source>
</evidence>
<dbReference type="Gene3D" id="3.40.50.1820">
    <property type="entry name" value="alpha/beta hydrolase"/>
    <property type="match status" value="1"/>
</dbReference>
<dbReference type="PANTHER" id="PTHR43142">
    <property type="entry name" value="CARBOXYLIC ESTER HYDROLASE"/>
    <property type="match status" value="1"/>
</dbReference>
<evidence type="ECO:0000259" key="1">
    <source>
        <dbReference type="Pfam" id="PF00135"/>
    </source>
</evidence>
<dbReference type="AlphaFoldDB" id="A0AAN6XV18"/>
<comment type="caution">
    <text evidence="2">The sequence shown here is derived from an EMBL/GenBank/DDBJ whole genome shotgun (WGS) entry which is preliminary data.</text>
</comment>
<dbReference type="Proteomes" id="UP001301769">
    <property type="component" value="Unassembled WGS sequence"/>
</dbReference>
<protein>
    <submittedName>
        <fullName evidence="2">Carboxylesterase</fullName>
    </submittedName>
</protein>
<dbReference type="InterPro" id="IPR029058">
    <property type="entry name" value="AB_hydrolase_fold"/>
</dbReference>
<organism evidence="2 3">
    <name type="scientific">Rhypophila decipiens</name>
    <dbReference type="NCBI Taxonomy" id="261697"/>
    <lineage>
        <taxon>Eukaryota</taxon>
        <taxon>Fungi</taxon>
        <taxon>Dikarya</taxon>
        <taxon>Ascomycota</taxon>
        <taxon>Pezizomycotina</taxon>
        <taxon>Sordariomycetes</taxon>
        <taxon>Sordariomycetidae</taxon>
        <taxon>Sordariales</taxon>
        <taxon>Naviculisporaceae</taxon>
        <taxon>Rhypophila</taxon>
    </lineage>
</organism>
<sequence>MKDQQSQQEPVLAHPTIGTIRGIKRLPNVIQYLGVQYAALQDRFSRGRLLESYPSDHARIQDGAHDATRIGPIPLSPLAGCQWEHSLIQHALPSPEFEQSDIECLTLNLAVPDVEQEGTRTWPVLALVHGGAFATGSSSYPQYDLGHIVQRSVEMGQPVIAVGINYRLGVPGFLHSSAMEAAGYKPNNGLDDQRLGLLWIKQHISGFNGDAERVTFIGESSGAASGTFHLHSSEPLFHQLFSMSGSSLVKAKPLEAAERTFRLAAGFLGASDKTEREQVKALLEASKDDIRDKIGRKVPLGPVVDGHMIPRVTTYSAMADPAEVAKLFPGMKHCRRVMFGDCQMDGSAYGPRFLLRRDMLPKTLATNLAASLDPIDPTLAQSIISSYELDTSTTSNTPESMKPVLDLATDICFSLGARAFASAWSESDVPNTEAFLARFNVPNPWDGPFKGQASHILDIAFALQNYREFLPAPGQRDAADLLTGHIVEFVNGGSPWPAYNKSGAMVYYAPAEDGAQDQSGYVPNEEGERTGRRQILQQLMKQEVFDRVMEAWEATMKGPPAP</sequence>
<reference evidence="2" key="1">
    <citation type="journal article" date="2023" name="Mol. Phylogenet. Evol.">
        <title>Genome-scale phylogeny and comparative genomics of the fungal order Sordariales.</title>
        <authorList>
            <person name="Hensen N."/>
            <person name="Bonometti L."/>
            <person name="Westerberg I."/>
            <person name="Brannstrom I.O."/>
            <person name="Guillou S."/>
            <person name="Cros-Aarteil S."/>
            <person name="Calhoun S."/>
            <person name="Haridas S."/>
            <person name="Kuo A."/>
            <person name="Mondo S."/>
            <person name="Pangilinan J."/>
            <person name="Riley R."/>
            <person name="LaButti K."/>
            <person name="Andreopoulos B."/>
            <person name="Lipzen A."/>
            <person name="Chen C."/>
            <person name="Yan M."/>
            <person name="Daum C."/>
            <person name="Ng V."/>
            <person name="Clum A."/>
            <person name="Steindorff A."/>
            <person name="Ohm R.A."/>
            <person name="Martin F."/>
            <person name="Silar P."/>
            <person name="Natvig D.O."/>
            <person name="Lalanne C."/>
            <person name="Gautier V."/>
            <person name="Ament-Velasquez S.L."/>
            <person name="Kruys A."/>
            <person name="Hutchinson M.I."/>
            <person name="Powell A.J."/>
            <person name="Barry K."/>
            <person name="Miller A.N."/>
            <person name="Grigoriev I.V."/>
            <person name="Debuchy R."/>
            <person name="Gladieux P."/>
            <person name="Hiltunen Thoren M."/>
            <person name="Johannesson H."/>
        </authorList>
    </citation>
    <scope>NUCLEOTIDE SEQUENCE</scope>
    <source>
        <strain evidence="2">PSN293</strain>
    </source>
</reference>
<reference evidence="2" key="2">
    <citation type="submission" date="2023-05" db="EMBL/GenBank/DDBJ databases">
        <authorList>
            <consortium name="Lawrence Berkeley National Laboratory"/>
            <person name="Steindorff A."/>
            <person name="Hensen N."/>
            <person name="Bonometti L."/>
            <person name="Westerberg I."/>
            <person name="Brannstrom I.O."/>
            <person name="Guillou S."/>
            <person name="Cros-Aarteil S."/>
            <person name="Calhoun S."/>
            <person name="Haridas S."/>
            <person name="Kuo A."/>
            <person name="Mondo S."/>
            <person name="Pangilinan J."/>
            <person name="Riley R."/>
            <person name="Labutti K."/>
            <person name="Andreopoulos B."/>
            <person name="Lipzen A."/>
            <person name="Chen C."/>
            <person name="Yanf M."/>
            <person name="Daum C."/>
            <person name="Ng V."/>
            <person name="Clum A."/>
            <person name="Ohm R."/>
            <person name="Martin F."/>
            <person name="Silar P."/>
            <person name="Natvig D."/>
            <person name="Lalanne C."/>
            <person name="Gautier V."/>
            <person name="Ament-Velasquez S.L."/>
            <person name="Kruys A."/>
            <person name="Hutchinson M.I."/>
            <person name="Powell A.J."/>
            <person name="Barry K."/>
            <person name="Miller A.N."/>
            <person name="Grigoriev I.V."/>
            <person name="Debuchy R."/>
            <person name="Gladieux P."/>
            <person name="Thoren M.H."/>
            <person name="Johannesson H."/>
        </authorList>
    </citation>
    <scope>NUCLEOTIDE SEQUENCE</scope>
    <source>
        <strain evidence="2">PSN293</strain>
    </source>
</reference>
<accession>A0AAN6XV18</accession>
<feature type="domain" description="Carboxylesterase type B" evidence="1">
    <location>
        <begin position="14"/>
        <end position="497"/>
    </location>
</feature>
<keyword evidence="3" id="KW-1185">Reference proteome</keyword>
<name>A0AAN6XV18_9PEZI</name>
<dbReference type="SUPFAM" id="SSF53474">
    <property type="entry name" value="alpha/beta-Hydrolases"/>
    <property type="match status" value="1"/>
</dbReference>
<dbReference type="PANTHER" id="PTHR43142:SF11">
    <property type="entry name" value="CARBOXYLIC ESTER HYDROLASE"/>
    <property type="match status" value="1"/>
</dbReference>
<evidence type="ECO:0000313" key="2">
    <source>
        <dbReference type="EMBL" id="KAK4207424.1"/>
    </source>
</evidence>
<proteinExistence type="predicted"/>
<dbReference type="Pfam" id="PF00135">
    <property type="entry name" value="COesterase"/>
    <property type="match status" value="1"/>
</dbReference>
<gene>
    <name evidence="2" type="ORF">QBC37DRAFT_433468</name>
</gene>
<dbReference type="EMBL" id="MU858296">
    <property type="protein sequence ID" value="KAK4207424.1"/>
    <property type="molecule type" value="Genomic_DNA"/>
</dbReference>